<keyword evidence="3" id="KW-1185">Reference proteome</keyword>
<organism evidence="2 3">
    <name type="scientific">Ceratodon purpureus</name>
    <name type="common">Fire moss</name>
    <name type="synonym">Dicranum purpureum</name>
    <dbReference type="NCBI Taxonomy" id="3225"/>
    <lineage>
        <taxon>Eukaryota</taxon>
        <taxon>Viridiplantae</taxon>
        <taxon>Streptophyta</taxon>
        <taxon>Embryophyta</taxon>
        <taxon>Bryophyta</taxon>
        <taxon>Bryophytina</taxon>
        <taxon>Bryopsida</taxon>
        <taxon>Dicranidae</taxon>
        <taxon>Pseudoditrichales</taxon>
        <taxon>Ditrichaceae</taxon>
        <taxon>Ceratodon</taxon>
    </lineage>
</organism>
<proteinExistence type="predicted"/>
<protein>
    <recommendedName>
        <fullName evidence="4">Secreted protein</fullName>
    </recommendedName>
</protein>
<dbReference type="Proteomes" id="UP000822688">
    <property type="component" value="Chromosome 7"/>
</dbReference>
<accession>A0A8T0HBE2</accession>
<feature type="signal peptide" evidence="1">
    <location>
        <begin position="1"/>
        <end position="15"/>
    </location>
</feature>
<dbReference type="EMBL" id="CM026428">
    <property type="protein sequence ID" value="KAG0567997.1"/>
    <property type="molecule type" value="Genomic_DNA"/>
</dbReference>
<evidence type="ECO:0008006" key="4">
    <source>
        <dbReference type="Google" id="ProtNLM"/>
    </source>
</evidence>
<dbReference type="AlphaFoldDB" id="A0A8T0HBE2"/>
<evidence type="ECO:0000313" key="3">
    <source>
        <dbReference type="Proteomes" id="UP000822688"/>
    </source>
</evidence>
<evidence type="ECO:0000256" key="1">
    <source>
        <dbReference type="SAM" id="SignalP"/>
    </source>
</evidence>
<sequence length="67" mass="7083">MLACLLACMLACLLACCPCGVVWRGQVLNCGFFLSACVTQEWDDDGSWIMGGGPDSLPSGEQKPNLS</sequence>
<feature type="chain" id="PRO_5035727791" description="Secreted protein" evidence="1">
    <location>
        <begin position="16"/>
        <end position="67"/>
    </location>
</feature>
<gene>
    <name evidence="2" type="ORF">KC19_7G178300</name>
</gene>
<reference evidence="2" key="1">
    <citation type="submission" date="2020-06" db="EMBL/GenBank/DDBJ databases">
        <title>WGS assembly of Ceratodon purpureus strain R40.</title>
        <authorList>
            <person name="Carey S.B."/>
            <person name="Jenkins J."/>
            <person name="Shu S."/>
            <person name="Lovell J.T."/>
            <person name="Sreedasyam A."/>
            <person name="Maumus F."/>
            <person name="Tiley G.P."/>
            <person name="Fernandez-Pozo N."/>
            <person name="Barry K."/>
            <person name="Chen C."/>
            <person name="Wang M."/>
            <person name="Lipzen A."/>
            <person name="Daum C."/>
            <person name="Saski C.A."/>
            <person name="Payton A.C."/>
            <person name="Mcbreen J.C."/>
            <person name="Conrad R.E."/>
            <person name="Kollar L.M."/>
            <person name="Olsson S."/>
            <person name="Huttunen S."/>
            <person name="Landis J.B."/>
            <person name="Wickett N.J."/>
            <person name="Johnson M.G."/>
            <person name="Rensing S.A."/>
            <person name="Grimwood J."/>
            <person name="Schmutz J."/>
            <person name="Mcdaniel S.F."/>
        </authorList>
    </citation>
    <scope>NUCLEOTIDE SEQUENCE</scope>
    <source>
        <strain evidence="2">R40</strain>
    </source>
</reference>
<evidence type="ECO:0000313" key="2">
    <source>
        <dbReference type="EMBL" id="KAG0567997.1"/>
    </source>
</evidence>
<keyword evidence="1" id="KW-0732">Signal</keyword>
<name>A0A8T0HBE2_CERPU</name>
<comment type="caution">
    <text evidence="2">The sequence shown here is derived from an EMBL/GenBank/DDBJ whole genome shotgun (WGS) entry which is preliminary data.</text>
</comment>